<evidence type="ECO:0000313" key="2">
    <source>
        <dbReference type="EMBL" id="KAF2497382.1"/>
    </source>
</evidence>
<reference evidence="2" key="1">
    <citation type="journal article" date="2020" name="Stud. Mycol.">
        <title>101 Dothideomycetes genomes: a test case for predicting lifestyles and emergence of pathogens.</title>
        <authorList>
            <person name="Haridas S."/>
            <person name="Albert R."/>
            <person name="Binder M."/>
            <person name="Bloem J."/>
            <person name="Labutti K."/>
            <person name="Salamov A."/>
            <person name="Andreopoulos B."/>
            <person name="Baker S."/>
            <person name="Barry K."/>
            <person name="Bills G."/>
            <person name="Bluhm B."/>
            <person name="Cannon C."/>
            <person name="Castanera R."/>
            <person name="Culley D."/>
            <person name="Daum C."/>
            <person name="Ezra D."/>
            <person name="Gonzalez J."/>
            <person name="Henrissat B."/>
            <person name="Kuo A."/>
            <person name="Liang C."/>
            <person name="Lipzen A."/>
            <person name="Lutzoni F."/>
            <person name="Magnuson J."/>
            <person name="Mondo S."/>
            <person name="Nolan M."/>
            <person name="Ohm R."/>
            <person name="Pangilinan J."/>
            <person name="Park H.-J."/>
            <person name="Ramirez L."/>
            <person name="Alfaro M."/>
            <person name="Sun H."/>
            <person name="Tritt A."/>
            <person name="Yoshinaga Y."/>
            <person name="Zwiers L.-H."/>
            <person name="Turgeon B."/>
            <person name="Goodwin S."/>
            <person name="Spatafora J."/>
            <person name="Crous P."/>
            <person name="Grigoriev I."/>
        </authorList>
    </citation>
    <scope>NUCLEOTIDE SEQUENCE</scope>
    <source>
        <strain evidence="2">CBS 269.34</strain>
    </source>
</reference>
<dbReference type="EMBL" id="MU004186">
    <property type="protein sequence ID" value="KAF2497382.1"/>
    <property type="molecule type" value="Genomic_DNA"/>
</dbReference>
<evidence type="ECO:0000256" key="1">
    <source>
        <dbReference type="SAM" id="MobiDB-lite"/>
    </source>
</evidence>
<dbReference type="Proteomes" id="UP000799750">
    <property type="component" value="Unassembled WGS sequence"/>
</dbReference>
<gene>
    <name evidence="2" type="ORF">BU16DRAFT_580070</name>
</gene>
<sequence length="182" mass="20452">MASQSLNSTGCHDGVDDHSSPVYHRRSVFDFTRPLSLGSRNSHLVPEPSRRLLKTYTLVSISICTGTLADILRKTRVNHPSSIQSTQSHRRSDSPLSKPAPSQADSSNQAFARLTQANLNHHNKSTPHGPSQESIDRKERIMKAAKESSFEQELRHDTLPSQHDGKTPMEFWESENSQLYSY</sequence>
<feature type="compositionally biased region" description="Polar residues" evidence="1">
    <location>
        <begin position="119"/>
        <end position="133"/>
    </location>
</feature>
<feature type="region of interest" description="Disordered" evidence="1">
    <location>
        <begin position="79"/>
        <end position="107"/>
    </location>
</feature>
<feature type="region of interest" description="Disordered" evidence="1">
    <location>
        <begin position="119"/>
        <end position="182"/>
    </location>
</feature>
<feature type="compositionally biased region" description="Basic and acidic residues" evidence="1">
    <location>
        <begin position="134"/>
        <end position="167"/>
    </location>
</feature>
<evidence type="ECO:0000313" key="3">
    <source>
        <dbReference type="Proteomes" id="UP000799750"/>
    </source>
</evidence>
<keyword evidence="3" id="KW-1185">Reference proteome</keyword>
<protein>
    <submittedName>
        <fullName evidence="2">Uncharacterized protein</fullName>
    </submittedName>
</protein>
<accession>A0A6A6QZ60</accession>
<dbReference type="AlphaFoldDB" id="A0A6A6QZ60"/>
<proteinExistence type="predicted"/>
<name>A0A6A6QZ60_9PEZI</name>
<organism evidence="2 3">
    <name type="scientific">Lophium mytilinum</name>
    <dbReference type="NCBI Taxonomy" id="390894"/>
    <lineage>
        <taxon>Eukaryota</taxon>
        <taxon>Fungi</taxon>
        <taxon>Dikarya</taxon>
        <taxon>Ascomycota</taxon>
        <taxon>Pezizomycotina</taxon>
        <taxon>Dothideomycetes</taxon>
        <taxon>Pleosporomycetidae</taxon>
        <taxon>Mytilinidiales</taxon>
        <taxon>Mytilinidiaceae</taxon>
        <taxon>Lophium</taxon>
    </lineage>
</organism>